<dbReference type="InterPro" id="IPR051119">
    <property type="entry name" value="Nematode_SR-like"/>
</dbReference>
<comment type="similarity">
    <text evidence="2 6">Belongs to the nematode receptor-like protein srg family.</text>
</comment>
<feature type="transmembrane region" description="Helical" evidence="6">
    <location>
        <begin position="125"/>
        <end position="143"/>
    </location>
</feature>
<organism evidence="7 8">
    <name type="scientific">Globodera rostochiensis</name>
    <name type="common">Golden nematode worm</name>
    <name type="synonym">Heterodera rostochiensis</name>
    <dbReference type="NCBI Taxonomy" id="31243"/>
    <lineage>
        <taxon>Eukaryota</taxon>
        <taxon>Metazoa</taxon>
        <taxon>Ecdysozoa</taxon>
        <taxon>Nematoda</taxon>
        <taxon>Chromadorea</taxon>
        <taxon>Rhabditida</taxon>
        <taxon>Tylenchina</taxon>
        <taxon>Tylenchomorpha</taxon>
        <taxon>Tylenchoidea</taxon>
        <taxon>Heteroderidae</taxon>
        <taxon>Heteroderinae</taxon>
        <taxon>Globodera</taxon>
    </lineage>
</organism>
<dbReference type="PANTHER" id="PTHR31627:SF31">
    <property type="entry name" value="SERPENTINE RECEPTOR CLASS GAMMA"/>
    <property type="match status" value="1"/>
</dbReference>
<feature type="transmembrane region" description="Helical" evidence="6">
    <location>
        <begin position="176"/>
        <end position="197"/>
    </location>
</feature>
<keyword evidence="4 6" id="KW-1133">Transmembrane helix</keyword>
<sequence length="336" mass="38092">MFSTVSFLAYSIYEMVSIPLYLRIIYVLVSKKQFSAPFFKFLSVISILEICHYVIDVVFYRLPIFGPTSTWFGTSPSPIYTVATFLIYFFNYPIYIFHIAIALNRCTSVWAPVKQKAFWIRACKPIIGFAFAVSFLFTAHRLFTVAQLVPLDQSDQTKGSIPIIVKYQLYFIDTNLLTASFNTFVFLTSLIINSFTLCKIMQMKRAGNLKNAANKVEFNLFIISLWMTMTLVVLISFQLSLFMLRSGLLNNVLDVGSANYFLFMQQPLVEILGTESHPWVLLIMSGSIRAATLPFVATFKQRTSGISFVKPTPIITTVVSTITTAQTFKNSSSFGR</sequence>
<name>A0A914I447_GLORO</name>
<evidence type="ECO:0000256" key="1">
    <source>
        <dbReference type="ARBA" id="ARBA00004141"/>
    </source>
</evidence>
<feature type="transmembrane region" description="Helical" evidence="6">
    <location>
        <begin position="218"/>
        <end position="244"/>
    </location>
</feature>
<feature type="transmembrane region" description="Helical" evidence="6">
    <location>
        <begin position="41"/>
        <end position="62"/>
    </location>
</feature>
<protein>
    <recommendedName>
        <fullName evidence="6">Serpentine receptor class gamma</fullName>
    </recommendedName>
</protein>
<keyword evidence="7" id="KW-1185">Reference proteome</keyword>
<evidence type="ECO:0000256" key="3">
    <source>
        <dbReference type="ARBA" id="ARBA00022692"/>
    </source>
</evidence>
<dbReference type="GO" id="GO:0004888">
    <property type="term" value="F:transmembrane signaling receptor activity"/>
    <property type="evidence" value="ECO:0007669"/>
    <property type="project" value="InterPro"/>
</dbReference>
<dbReference type="InterPro" id="IPR000609">
    <property type="entry name" value="7TM_GPCR_serpentine_rcpt_Srg"/>
</dbReference>
<comment type="subcellular location">
    <subcellularLocation>
        <location evidence="1">Membrane</location>
        <topology evidence="1">Multi-pass membrane protein</topology>
    </subcellularLocation>
</comment>
<dbReference type="GO" id="GO:0016020">
    <property type="term" value="C:membrane"/>
    <property type="evidence" value="ECO:0007669"/>
    <property type="project" value="UniProtKB-SubCell"/>
</dbReference>
<dbReference type="Pfam" id="PF02118">
    <property type="entry name" value="Srg"/>
    <property type="match status" value="1"/>
</dbReference>
<dbReference type="Proteomes" id="UP000887572">
    <property type="component" value="Unplaced"/>
</dbReference>
<feature type="transmembrane region" description="Helical" evidence="6">
    <location>
        <begin position="82"/>
        <end position="104"/>
    </location>
</feature>
<dbReference type="WBParaSite" id="Gr19_v10_g671.t1">
    <property type="protein sequence ID" value="Gr19_v10_g671.t1"/>
    <property type="gene ID" value="Gr19_v10_g671"/>
</dbReference>
<evidence type="ECO:0000256" key="5">
    <source>
        <dbReference type="ARBA" id="ARBA00023136"/>
    </source>
</evidence>
<accession>A0A914I447</accession>
<feature type="transmembrane region" description="Helical" evidence="6">
    <location>
        <begin position="12"/>
        <end position="29"/>
    </location>
</feature>
<dbReference type="GO" id="GO:0007606">
    <property type="term" value="P:sensory perception of chemical stimulus"/>
    <property type="evidence" value="ECO:0007669"/>
    <property type="project" value="UniProtKB-UniRule"/>
</dbReference>
<evidence type="ECO:0000256" key="2">
    <source>
        <dbReference type="ARBA" id="ARBA00005692"/>
    </source>
</evidence>
<evidence type="ECO:0000313" key="8">
    <source>
        <dbReference type="WBParaSite" id="Gr19_v10_g671.t1"/>
    </source>
</evidence>
<keyword evidence="3 6" id="KW-0812">Transmembrane</keyword>
<evidence type="ECO:0000313" key="7">
    <source>
        <dbReference type="Proteomes" id="UP000887572"/>
    </source>
</evidence>
<evidence type="ECO:0000256" key="6">
    <source>
        <dbReference type="RuleBase" id="RU280813"/>
    </source>
</evidence>
<reference evidence="8" key="1">
    <citation type="submission" date="2022-11" db="UniProtKB">
        <authorList>
            <consortium name="WormBaseParasite"/>
        </authorList>
    </citation>
    <scope>IDENTIFICATION</scope>
</reference>
<keyword evidence="5 6" id="KW-0472">Membrane</keyword>
<dbReference type="AlphaFoldDB" id="A0A914I447"/>
<dbReference type="PANTHER" id="PTHR31627">
    <property type="entry name" value="SERPENTINE RECEPTOR CLASS GAMMA-RELATED"/>
    <property type="match status" value="1"/>
</dbReference>
<evidence type="ECO:0000256" key="4">
    <source>
        <dbReference type="ARBA" id="ARBA00022989"/>
    </source>
</evidence>
<dbReference type="SUPFAM" id="SSF81321">
    <property type="entry name" value="Family A G protein-coupled receptor-like"/>
    <property type="match status" value="1"/>
</dbReference>
<comment type="caution">
    <text evidence="6">Lacks conserved residue(s) required for the propagation of feature annotation.</text>
</comment>
<proteinExistence type="inferred from homology"/>